<keyword evidence="4" id="KW-0804">Transcription</keyword>
<dbReference type="PROSITE" id="PS50110">
    <property type="entry name" value="RESPONSE_REGULATORY"/>
    <property type="match status" value="1"/>
</dbReference>
<protein>
    <submittedName>
        <fullName evidence="8">Two component transcriptional regulator, LuxR family</fullName>
    </submittedName>
</protein>
<evidence type="ECO:0000313" key="9">
    <source>
        <dbReference type="Proteomes" id="UP000183529"/>
    </source>
</evidence>
<dbReference type="SUPFAM" id="SSF46894">
    <property type="entry name" value="C-terminal effector domain of the bipartite response regulators"/>
    <property type="match status" value="1"/>
</dbReference>
<dbReference type="PANTHER" id="PTHR43214:SF41">
    <property type="entry name" value="NITRATE_NITRITE RESPONSE REGULATOR PROTEIN NARP"/>
    <property type="match status" value="1"/>
</dbReference>
<evidence type="ECO:0000256" key="3">
    <source>
        <dbReference type="ARBA" id="ARBA00023125"/>
    </source>
</evidence>
<dbReference type="Gene3D" id="3.40.50.2300">
    <property type="match status" value="1"/>
</dbReference>
<evidence type="ECO:0000256" key="1">
    <source>
        <dbReference type="ARBA" id="ARBA00022553"/>
    </source>
</evidence>
<dbReference type="Pfam" id="PF00196">
    <property type="entry name" value="GerE"/>
    <property type="match status" value="1"/>
</dbReference>
<evidence type="ECO:0000256" key="5">
    <source>
        <dbReference type="PROSITE-ProRule" id="PRU00169"/>
    </source>
</evidence>
<dbReference type="CDD" id="cd06170">
    <property type="entry name" value="LuxR_C_like"/>
    <property type="match status" value="1"/>
</dbReference>
<comment type="caution">
    <text evidence="8">The sequence shown here is derived from an EMBL/GenBank/DDBJ whole genome shotgun (WGS) entry which is preliminary data.</text>
</comment>
<dbReference type="GO" id="GO:0003677">
    <property type="term" value="F:DNA binding"/>
    <property type="evidence" value="ECO:0007669"/>
    <property type="project" value="UniProtKB-KW"/>
</dbReference>
<comment type="caution">
    <text evidence="5">Lacks conserved residue(s) required for the propagation of feature annotation.</text>
</comment>
<feature type="domain" description="Response regulatory" evidence="7">
    <location>
        <begin position="3"/>
        <end position="119"/>
    </location>
</feature>
<dbReference type="InterPro" id="IPR011006">
    <property type="entry name" value="CheY-like_superfamily"/>
</dbReference>
<keyword evidence="3" id="KW-0238">DNA-binding</keyword>
<feature type="domain" description="HTH luxR-type" evidence="6">
    <location>
        <begin position="141"/>
        <end position="206"/>
    </location>
</feature>
<evidence type="ECO:0000259" key="7">
    <source>
        <dbReference type="PROSITE" id="PS50110"/>
    </source>
</evidence>
<dbReference type="PRINTS" id="PR00038">
    <property type="entry name" value="HTHLUXR"/>
</dbReference>
<evidence type="ECO:0000256" key="4">
    <source>
        <dbReference type="ARBA" id="ARBA00023163"/>
    </source>
</evidence>
<dbReference type="InterPro" id="IPR001789">
    <property type="entry name" value="Sig_transdc_resp-reg_receiver"/>
</dbReference>
<dbReference type="SMART" id="SM00421">
    <property type="entry name" value="HTH_LUXR"/>
    <property type="match status" value="1"/>
</dbReference>
<keyword evidence="2" id="KW-0805">Transcription regulation</keyword>
<name>A0AAQ1GKD2_9BURK</name>
<dbReference type="Pfam" id="PF00072">
    <property type="entry name" value="Response_reg"/>
    <property type="match status" value="1"/>
</dbReference>
<evidence type="ECO:0000256" key="2">
    <source>
        <dbReference type="ARBA" id="ARBA00023015"/>
    </source>
</evidence>
<keyword evidence="1" id="KW-0597">Phosphoprotein</keyword>
<evidence type="ECO:0000259" key="6">
    <source>
        <dbReference type="PROSITE" id="PS50043"/>
    </source>
</evidence>
<evidence type="ECO:0000313" key="8">
    <source>
        <dbReference type="EMBL" id="SEK07932.1"/>
    </source>
</evidence>
<dbReference type="Proteomes" id="UP000183529">
    <property type="component" value="Unassembled WGS sequence"/>
</dbReference>
<dbReference type="PANTHER" id="PTHR43214">
    <property type="entry name" value="TWO-COMPONENT RESPONSE REGULATOR"/>
    <property type="match status" value="1"/>
</dbReference>
<dbReference type="GO" id="GO:0006355">
    <property type="term" value="P:regulation of DNA-templated transcription"/>
    <property type="evidence" value="ECO:0007669"/>
    <property type="project" value="InterPro"/>
</dbReference>
<dbReference type="InterPro" id="IPR058245">
    <property type="entry name" value="NreC/VraR/RcsB-like_REC"/>
</dbReference>
<dbReference type="SUPFAM" id="SSF52172">
    <property type="entry name" value="CheY-like"/>
    <property type="match status" value="1"/>
</dbReference>
<reference evidence="8 9" key="1">
    <citation type="submission" date="2016-10" db="EMBL/GenBank/DDBJ databases">
        <authorList>
            <person name="Varghese N."/>
            <person name="Submissions S."/>
        </authorList>
    </citation>
    <scope>NUCLEOTIDE SEQUENCE [LARGE SCALE GENOMIC DNA]</scope>
    <source>
        <strain evidence="8 9">LMG 22274</strain>
    </source>
</reference>
<dbReference type="InterPro" id="IPR039420">
    <property type="entry name" value="WalR-like"/>
</dbReference>
<dbReference type="InterPro" id="IPR016032">
    <property type="entry name" value="Sig_transdc_resp-reg_C-effctor"/>
</dbReference>
<dbReference type="RefSeq" id="WP_074986155.1">
    <property type="nucleotide sequence ID" value="NZ_CADFGN010000014.1"/>
</dbReference>
<dbReference type="InterPro" id="IPR000792">
    <property type="entry name" value="Tscrpt_reg_LuxR_C"/>
</dbReference>
<sequence>MIRVGIADEHAIIRVGIRSALELAGGFDIVGEASDGDGTLRLVTHASPDILTLGLAMSGLRGEHLIREIRRSVQSPKVLVVTKYSDPGVARECLAAGASGFVTKNSPAHELIAALRKIAGGGVYINLSGRIETQVDAATSRGLPHERLTATEMRIFQRIACGQSGVEIATTMDISQKTVSTHRANIIRKMELRNDIDVIRYAIAYKLVPDDDP</sequence>
<dbReference type="EMBL" id="FNZM01000016">
    <property type="protein sequence ID" value="SEK07932.1"/>
    <property type="molecule type" value="Genomic_DNA"/>
</dbReference>
<organism evidence="8 9">
    <name type="scientific">Paraburkholderia tropica</name>
    <dbReference type="NCBI Taxonomy" id="92647"/>
    <lineage>
        <taxon>Bacteria</taxon>
        <taxon>Pseudomonadati</taxon>
        <taxon>Pseudomonadota</taxon>
        <taxon>Betaproteobacteria</taxon>
        <taxon>Burkholderiales</taxon>
        <taxon>Burkholderiaceae</taxon>
        <taxon>Paraburkholderia</taxon>
    </lineage>
</organism>
<dbReference type="CDD" id="cd17535">
    <property type="entry name" value="REC_NarL-like"/>
    <property type="match status" value="1"/>
</dbReference>
<dbReference type="SMART" id="SM00448">
    <property type="entry name" value="REC"/>
    <property type="match status" value="1"/>
</dbReference>
<gene>
    <name evidence="8" type="ORF">SAMN05216550_116105</name>
</gene>
<accession>A0AAQ1GKD2</accession>
<proteinExistence type="predicted"/>
<dbReference type="GO" id="GO:0000160">
    <property type="term" value="P:phosphorelay signal transduction system"/>
    <property type="evidence" value="ECO:0007669"/>
    <property type="project" value="InterPro"/>
</dbReference>
<dbReference type="PROSITE" id="PS50043">
    <property type="entry name" value="HTH_LUXR_2"/>
    <property type="match status" value="1"/>
</dbReference>
<dbReference type="AlphaFoldDB" id="A0AAQ1GKD2"/>